<dbReference type="GO" id="GO:0008658">
    <property type="term" value="F:penicillin binding"/>
    <property type="evidence" value="ECO:0007669"/>
    <property type="project" value="InterPro"/>
</dbReference>
<protein>
    <submittedName>
        <fullName evidence="17">Peptidoglycan glycosyltransferase</fullName>
    </submittedName>
</protein>
<gene>
    <name evidence="17" type="ORF">EDD75_1954</name>
</gene>
<evidence type="ECO:0000313" key="18">
    <source>
        <dbReference type="Proteomes" id="UP000282654"/>
    </source>
</evidence>
<evidence type="ECO:0000256" key="3">
    <source>
        <dbReference type="ARBA" id="ARBA00007171"/>
    </source>
</evidence>
<keyword evidence="9" id="KW-0133">Cell shape</keyword>
<dbReference type="Gene3D" id="3.30.1390.30">
    <property type="entry name" value="Penicillin-binding protein 2a, domain 3"/>
    <property type="match status" value="1"/>
</dbReference>
<evidence type="ECO:0000259" key="15">
    <source>
        <dbReference type="Pfam" id="PF00905"/>
    </source>
</evidence>
<feature type="transmembrane region" description="Helical" evidence="14">
    <location>
        <begin position="12"/>
        <end position="29"/>
    </location>
</feature>
<dbReference type="PANTHER" id="PTHR30627:SF2">
    <property type="entry name" value="PEPTIDOGLYCAN D,D-TRANSPEPTIDASE MRDA"/>
    <property type="match status" value="1"/>
</dbReference>
<evidence type="ECO:0000256" key="9">
    <source>
        <dbReference type="ARBA" id="ARBA00022960"/>
    </source>
</evidence>
<dbReference type="GO" id="GO:0009002">
    <property type="term" value="F:serine-type D-Ala-D-Ala carboxypeptidase activity"/>
    <property type="evidence" value="ECO:0007669"/>
    <property type="project" value="InterPro"/>
</dbReference>
<dbReference type="Gene3D" id="3.40.710.10">
    <property type="entry name" value="DD-peptidase/beta-lactamase superfamily"/>
    <property type="match status" value="1"/>
</dbReference>
<comment type="subcellular location">
    <subcellularLocation>
        <location evidence="2">Cell membrane</location>
    </subcellularLocation>
    <subcellularLocation>
        <location evidence="1">Membrane</location>
        <topology evidence="1">Single-pass membrane protein</topology>
    </subcellularLocation>
</comment>
<organism evidence="17 18">
    <name type="scientific">Thermodesulfitimonas autotrophica</name>
    <dbReference type="NCBI Taxonomy" id="1894989"/>
    <lineage>
        <taxon>Bacteria</taxon>
        <taxon>Bacillati</taxon>
        <taxon>Bacillota</taxon>
        <taxon>Clostridia</taxon>
        <taxon>Thermoanaerobacterales</taxon>
        <taxon>Thermoanaerobacteraceae</taxon>
        <taxon>Thermodesulfitimonas</taxon>
    </lineage>
</organism>
<accession>A0A3N5BFL1</accession>
<dbReference type="SUPFAM" id="SSF56519">
    <property type="entry name" value="Penicillin binding protein dimerisation domain"/>
    <property type="match status" value="1"/>
</dbReference>
<dbReference type="GO" id="GO:0071555">
    <property type="term" value="P:cell wall organization"/>
    <property type="evidence" value="ECO:0007669"/>
    <property type="project" value="UniProtKB-KW"/>
</dbReference>
<reference evidence="17 18" key="1">
    <citation type="submission" date="2018-11" db="EMBL/GenBank/DDBJ databases">
        <title>Genomic Encyclopedia of Type Strains, Phase IV (KMG-IV): sequencing the most valuable type-strain genomes for metagenomic binning, comparative biology and taxonomic classification.</title>
        <authorList>
            <person name="Goeker M."/>
        </authorList>
    </citation>
    <scope>NUCLEOTIDE SEQUENCE [LARGE SCALE GENOMIC DNA]</scope>
    <source>
        <strain evidence="17 18">DSM 102936</strain>
    </source>
</reference>
<dbReference type="RefSeq" id="WP_123931488.1">
    <property type="nucleotide sequence ID" value="NZ_RKRE01000003.1"/>
</dbReference>
<dbReference type="PANTHER" id="PTHR30627">
    <property type="entry name" value="PEPTIDOGLYCAN D,D-TRANSPEPTIDASE"/>
    <property type="match status" value="1"/>
</dbReference>
<comment type="similarity">
    <text evidence="3">Belongs to the transpeptidase family.</text>
</comment>
<dbReference type="GO" id="GO:0005886">
    <property type="term" value="C:plasma membrane"/>
    <property type="evidence" value="ECO:0007669"/>
    <property type="project" value="UniProtKB-SubCell"/>
</dbReference>
<dbReference type="GO" id="GO:0008360">
    <property type="term" value="P:regulation of cell shape"/>
    <property type="evidence" value="ECO:0007669"/>
    <property type="project" value="UniProtKB-KW"/>
</dbReference>
<dbReference type="Gene3D" id="3.90.1310.10">
    <property type="entry name" value="Penicillin-binding protein 2a (Domain 2)"/>
    <property type="match status" value="1"/>
</dbReference>
<evidence type="ECO:0000313" key="17">
    <source>
        <dbReference type="EMBL" id="RPF42841.1"/>
    </source>
</evidence>
<keyword evidence="13" id="KW-0961">Cell wall biogenesis/degradation</keyword>
<comment type="caution">
    <text evidence="17">The sequence shown here is derived from an EMBL/GenBank/DDBJ whole genome shotgun (WGS) entry which is preliminary data.</text>
</comment>
<proteinExistence type="inferred from homology"/>
<keyword evidence="6" id="KW-0645">Protease</keyword>
<evidence type="ECO:0000256" key="5">
    <source>
        <dbReference type="ARBA" id="ARBA00022519"/>
    </source>
</evidence>
<dbReference type="InterPro" id="IPR017790">
    <property type="entry name" value="Penicillin-binding_protein_2"/>
</dbReference>
<evidence type="ECO:0000256" key="8">
    <source>
        <dbReference type="ARBA" id="ARBA00022801"/>
    </source>
</evidence>
<evidence type="ECO:0000256" key="2">
    <source>
        <dbReference type="ARBA" id="ARBA00004236"/>
    </source>
</evidence>
<feature type="domain" description="Penicillin-binding protein transpeptidase" evidence="15">
    <location>
        <begin position="266"/>
        <end position="641"/>
    </location>
</feature>
<dbReference type="NCBIfam" id="TIGR03423">
    <property type="entry name" value="pbp2_mrdA"/>
    <property type="match status" value="1"/>
</dbReference>
<dbReference type="InterPro" id="IPR036138">
    <property type="entry name" value="PBP_dimer_sf"/>
</dbReference>
<dbReference type="Pfam" id="PF00905">
    <property type="entry name" value="Transpeptidase"/>
    <property type="match status" value="1"/>
</dbReference>
<dbReference type="InterPro" id="IPR050515">
    <property type="entry name" value="Beta-lactam/transpept"/>
</dbReference>
<evidence type="ECO:0000259" key="16">
    <source>
        <dbReference type="Pfam" id="PF03717"/>
    </source>
</evidence>
<keyword evidence="10" id="KW-0573">Peptidoglycan synthesis</keyword>
<evidence type="ECO:0000256" key="4">
    <source>
        <dbReference type="ARBA" id="ARBA00022475"/>
    </source>
</evidence>
<name>A0A3N5BFL1_9THEO</name>
<keyword evidence="8" id="KW-0378">Hydrolase</keyword>
<keyword evidence="5" id="KW-0997">Cell inner membrane</keyword>
<dbReference type="GO" id="GO:0009252">
    <property type="term" value="P:peptidoglycan biosynthetic process"/>
    <property type="evidence" value="ECO:0007669"/>
    <property type="project" value="UniProtKB-KW"/>
</dbReference>
<keyword evidence="7 14" id="KW-0812">Transmembrane</keyword>
<dbReference type="GO" id="GO:0006508">
    <property type="term" value="P:proteolysis"/>
    <property type="evidence" value="ECO:0007669"/>
    <property type="project" value="UniProtKB-KW"/>
</dbReference>
<dbReference type="SUPFAM" id="SSF56601">
    <property type="entry name" value="beta-lactamase/transpeptidase-like"/>
    <property type="match status" value="1"/>
</dbReference>
<dbReference type="AlphaFoldDB" id="A0A3N5BFL1"/>
<evidence type="ECO:0000256" key="11">
    <source>
        <dbReference type="ARBA" id="ARBA00022989"/>
    </source>
</evidence>
<evidence type="ECO:0000256" key="7">
    <source>
        <dbReference type="ARBA" id="ARBA00022692"/>
    </source>
</evidence>
<dbReference type="GO" id="GO:0071972">
    <property type="term" value="F:peptidoglycan L,D-transpeptidase activity"/>
    <property type="evidence" value="ECO:0007669"/>
    <property type="project" value="TreeGrafter"/>
</dbReference>
<evidence type="ECO:0000256" key="1">
    <source>
        <dbReference type="ARBA" id="ARBA00004167"/>
    </source>
</evidence>
<evidence type="ECO:0000256" key="10">
    <source>
        <dbReference type="ARBA" id="ARBA00022984"/>
    </source>
</evidence>
<keyword evidence="18" id="KW-1185">Reference proteome</keyword>
<keyword evidence="4" id="KW-1003">Cell membrane</keyword>
<dbReference type="OrthoDB" id="9804124at2"/>
<evidence type="ECO:0000256" key="13">
    <source>
        <dbReference type="ARBA" id="ARBA00023316"/>
    </source>
</evidence>
<keyword evidence="11 14" id="KW-1133">Transmembrane helix</keyword>
<sequence>MERKVVEKKVRVFIMLAVVVFAVLFFRLAELQIFRTEQFAVLARENRLRLMTIRAPRGEIYDRHGQKIVGNRPVYTLSIANLGKPVPPAVIKRLARLLGKDEAELREKMKAQVLPYEPVRVATDVPLSVVTFIEEHQEDFPGVLVDITPVRAYPYGTTLAHVIGYVQEIKPEQLEKYKDEGYKLGDPFGQDGIEYVCERYLRGEDGARYLEVDATGRPVRDLGVKPPVSGANVTLTIDLKLQRVAEEALKRAVEAARREGYPAPGGAAVAEDVRTGEILALASFPAYDPAAFTRDLKPQEVAQLFGAPDKPFLNRALRAYPPGSTFKMVTAMAALESGKITPKFTIYDTGVYVLGRVFHDWLPGGHGRVDLVKAIQVSCDVYFWTIGNLTGINEIARIAREFGLGETTGLGLPGEVAGVVPTPEYKYRTVKAYLDAVFDPRFEAVRKKYAALINQAPDGESRARLERERDRKLAAIQAEYERYAWDLQWRAYDTLNTAIGQGYNLYTPLQLVNYAATIANNGVRYRPYLVKKVVGPGGELIAAFGPEVAGRAKVKPETLKVIQEGMALVTKPGGTAYGAFYDLPVNVAAKTGSAEVSGRKGTHALFIAYAPVEKPEVAVAVVVENAGHGGSVAAPVARDIFAAYFGLPLKMGQEIQKTGAGD</sequence>
<dbReference type="InterPro" id="IPR005311">
    <property type="entry name" value="PBP_dimer"/>
</dbReference>
<dbReference type="InterPro" id="IPR012338">
    <property type="entry name" value="Beta-lactam/transpept-like"/>
</dbReference>
<dbReference type="Pfam" id="PF03717">
    <property type="entry name" value="PBP_dimer"/>
    <property type="match status" value="1"/>
</dbReference>
<evidence type="ECO:0000256" key="6">
    <source>
        <dbReference type="ARBA" id="ARBA00022670"/>
    </source>
</evidence>
<dbReference type="Proteomes" id="UP000282654">
    <property type="component" value="Unassembled WGS sequence"/>
</dbReference>
<dbReference type="EMBL" id="RKRE01000003">
    <property type="protein sequence ID" value="RPF42841.1"/>
    <property type="molecule type" value="Genomic_DNA"/>
</dbReference>
<evidence type="ECO:0000256" key="12">
    <source>
        <dbReference type="ARBA" id="ARBA00023136"/>
    </source>
</evidence>
<feature type="domain" description="Penicillin-binding protein dimerisation" evidence="16">
    <location>
        <begin position="53"/>
        <end position="221"/>
    </location>
</feature>
<dbReference type="InterPro" id="IPR001460">
    <property type="entry name" value="PCN-bd_Tpept"/>
</dbReference>
<evidence type="ECO:0000256" key="14">
    <source>
        <dbReference type="SAM" id="Phobius"/>
    </source>
</evidence>
<dbReference type="GO" id="GO:0016740">
    <property type="term" value="F:transferase activity"/>
    <property type="evidence" value="ECO:0007669"/>
    <property type="project" value="UniProtKB-KW"/>
</dbReference>
<keyword evidence="12 14" id="KW-0472">Membrane</keyword>
<keyword evidence="17" id="KW-0808">Transferase</keyword>